<dbReference type="SMART" id="SM00499">
    <property type="entry name" value="AAI"/>
    <property type="match status" value="1"/>
</dbReference>
<proteinExistence type="predicted"/>
<feature type="chain" id="PRO_5043041485" description="Bifunctional inhibitor/plant lipid transfer protein/seed storage helical domain-containing protein" evidence="3">
    <location>
        <begin position="25"/>
        <end position="98"/>
    </location>
</feature>
<dbReference type="GO" id="GO:0008289">
    <property type="term" value="F:lipid binding"/>
    <property type="evidence" value="ECO:0007669"/>
    <property type="project" value="UniProtKB-KW"/>
</dbReference>
<keyword evidence="2" id="KW-0446">Lipid-binding</keyword>
<evidence type="ECO:0000256" key="3">
    <source>
        <dbReference type="SAM" id="SignalP"/>
    </source>
</evidence>
<sequence>MKMMMKTRIVVFAAIIGLVLVGEGRVTMAATSCDATQLTPCLGAITSNSPPSVLCCSRLRSQRPCLCNYLRNPFLGRYVNSPNARKVATTCKVPYPSC</sequence>
<dbReference type="PANTHER" id="PTHR33214">
    <property type="entry name" value="BIFUNCTIONAL INHIBITOR/LIPID-TRANSFER PROTEIN/SEED STORAGE 2S ALBUMIN SUPERFAMILY PROTEIN"/>
    <property type="match status" value="1"/>
</dbReference>
<gene>
    <name evidence="5" type="ORF">Scep_023078</name>
</gene>
<dbReference type="Proteomes" id="UP001419268">
    <property type="component" value="Unassembled WGS sequence"/>
</dbReference>
<feature type="signal peptide" evidence="3">
    <location>
        <begin position="1"/>
        <end position="24"/>
    </location>
</feature>
<keyword evidence="1" id="KW-0813">Transport</keyword>
<accession>A0AAP0F7E1</accession>
<evidence type="ECO:0000313" key="6">
    <source>
        <dbReference type="Proteomes" id="UP001419268"/>
    </source>
</evidence>
<dbReference type="SUPFAM" id="SSF47699">
    <property type="entry name" value="Bifunctional inhibitor/lipid-transfer protein/seed storage 2S albumin"/>
    <property type="match status" value="1"/>
</dbReference>
<keyword evidence="3" id="KW-0732">Signal</keyword>
<evidence type="ECO:0000256" key="2">
    <source>
        <dbReference type="ARBA" id="ARBA00023121"/>
    </source>
</evidence>
<dbReference type="InterPro" id="IPR016140">
    <property type="entry name" value="Bifunc_inhib/LTP/seed_store"/>
</dbReference>
<dbReference type="Pfam" id="PF00234">
    <property type="entry name" value="Tryp_alpha_amyl"/>
    <property type="match status" value="1"/>
</dbReference>
<dbReference type="CDD" id="cd01959">
    <property type="entry name" value="nsLTP2"/>
    <property type="match status" value="1"/>
</dbReference>
<evidence type="ECO:0000259" key="4">
    <source>
        <dbReference type="SMART" id="SM00499"/>
    </source>
</evidence>
<protein>
    <recommendedName>
        <fullName evidence="4">Bifunctional inhibitor/plant lipid transfer protein/seed storage helical domain-containing protein</fullName>
    </recommendedName>
</protein>
<name>A0AAP0F7E1_9MAGN</name>
<dbReference type="InterPro" id="IPR033872">
    <property type="entry name" value="nsLTP2"/>
</dbReference>
<dbReference type="AlphaFoldDB" id="A0AAP0F7E1"/>
<reference evidence="5 6" key="1">
    <citation type="submission" date="2024-01" db="EMBL/GenBank/DDBJ databases">
        <title>Genome assemblies of Stephania.</title>
        <authorList>
            <person name="Yang L."/>
        </authorList>
    </citation>
    <scope>NUCLEOTIDE SEQUENCE [LARGE SCALE GENOMIC DNA]</scope>
    <source>
        <strain evidence="5">JXDWG</strain>
        <tissue evidence="5">Leaf</tissue>
    </source>
</reference>
<dbReference type="Gene3D" id="1.10.110.10">
    <property type="entry name" value="Plant lipid-transfer and hydrophobic proteins"/>
    <property type="match status" value="1"/>
</dbReference>
<comment type="caution">
    <text evidence="5">The sequence shown here is derived from an EMBL/GenBank/DDBJ whole genome shotgun (WGS) entry which is preliminary data.</text>
</comment>
<organism evidence="5 6">
    <name type="scientific">Stephania cephalantha</name>
    <dbReference type="NCBI Taxonomy" id="152367"/>
    <lineage>
        <taxon>Eukaryota</taxon>
        <taxon>Viridiplantae</taxon>
        <taxon>Streptophyta</taxon>
        <taxon>Embryophyta</taxon>
        <taxon>Tracheophyta</taxon>
        <taxon>Spermatophyta</taxon>
        <taxon>Magnoliopsida</taxon>
        <taxon>Ranunculales</taxon>
        <taxon>Menispermaceae</taxon>
        <taxon>Menispermoideae</taxon>
        <taxon>Cissampelideae</taxon>
        <taxon>Stephania</taxon>
    </lineage>
</organism>
<dbReference type="PANTHER" id="PTHR33214:SF44">
    <property type="entry name" value="NON-SPECIFIC LIPID TRANSFER PROTEIN GPI-ANCHORED 33"/>
    <property type="match status" value="1"/>
</dbReference>
<dbReference type="GO" id="GO:0006869">
    <property type="term" value="P:lipid transport"/>
    <property type="evidence" value="ECO:0007669"/>
    <property type="project" value="InterPro"/>
</dbReference>
<evidence type="ECO:0000313" key="5">
    <source>
        <dbReference type="EMBL" id="KAK9106234.1"/>
    </source>
</evidence>
<keyword evidence="6" id="KW-1185">Reference proteome</keyword>
<feature type="domain" description="Bifunctional inhibitor/plant lipid transfer protein/seed storage helical" evidence="4">
    <location>
        <begin position="33"/>
        <end position="98"/>
    </location>
</feature>
<dbReference type="InterPro" id="IPR036312">
    <property type="entry name" value="Bifun_inhib/LTP/seed_sf"/>
</dbReference>
<evidence type="ECO:0000256" key="1">
    <source>
        <dbReference type="ARBA" id="ARBA00022448"/>
    </source>
</evidence>
<dbReference type="EMBL" id="JBBNAG010000009">
    <property type="protein sequence ID" value="KAK9106234.1"/>
    <property type="molecule type" value="Genomic_DNA"/>
</dbReference>